<proteinExistence type="predicted"/>
<dbReference type="PANTHER" id="PTHR43833">
    <property type="entry name" value="POTASSIUM CHANNEL PROTEIN 2-RELATED-RELATED"/>
    <property type="match status" value="1"/>
</dbReference>
<dbReference type="Proteomes" id="UP000305778">
    <property type="component" value="Unassembled WGS sequence"/>
</dbReference>
<dbReference type="GO" id="GO:0006813">
    <property type="term" value="P:potassium ion transport"/>
    <property type="evidence" value="ECO:0007669"/>
    <property type="project" value="InterPro"/>
</dbReference>
<reference evidence="4 5" key="1">
    <citation type="submission" date="2019-04" db="EMBL/GenBank/DDBJ databases">
        <title>Streptomyces oryziradicis sp. nov., a novel actinomycete isolated from rhizosphere soil of rice (Oryza sativa L.).</title>
        <authorList>
            <person name="Li C."/>
        </authorList>
    </citation>
    <scope>NUCLEOTIDE SEQUENCE [LARGE SCALE GENOMIC DNA]</scope>
    <source>
        <strain evidence="4 5">NEAU-C40</strain>
    </source>
</reference>
<name>A0A4U0SSY6_9ACTN</name>
<protein>
    <recommendedName>
        <fullName evidence="3">RCK N-terminal domain-containing protein</fullName>
    </recommendedName>
</protein>
<feature type="compositionally biased region" description="Polar residues" evidence="1">
    <location>
        <begin position="258"/>
        <end position="267"/>
    </location>
</feature>
<feature type="region of interest" description="Disordered" evidence="1">
    <location>
        <begin position="256"/>
        <end position="295"/>
    </location>
</feature>
<dbReference type="Pfam" id="PF02254">
    <property type="entry name" value="TrkA_N"/>
    <property type="match status" value="2"/>
</dbReference>
<keyword evidence="5" id="KW-1185">Reference proteome</keyword>
<dbReference type="OrthoDB" id="440986at2"/>
<dbReference type="InterPro" id="IPR036291">
    <property type="entry name" value="NAD(P)-bd_dom_sf"/>
</dbReference>
<keyword evidence="2" id="KW-1133">Transmembrane helix</keyword>
<feature type="region of interest" description="Disordered" evidence="1">
    <location>
        <begin position="13"/>
        <end position="50"/>
    </location>
</feature>
<dbReference type="AlphaFoldDB" id="A0A4U0SSY6"/>
<evidence type="ECO:0000313" key="4">
    <source>
        <dbReference type="EMBL" id="TKA13334.1"/>
    </source>
</evidence>
<feature type="domain" description="RCK N-terminal" evidence="3">
    <location>
        <begin position="54"/>
        <end position="176"/>
    </location>
</feature>
<keyword evidence="2" id="KW-0472">Membrane</keyword>
<dbReference type="SUPFAM" id="SSF51735">
    <property type="entry name" value="NAD(P)-binding Rossmann-fold domains"/>
    <property type="match status" value="2"/>
</dbReference>
<evidence type="ECO:0000313" key="5">
    <source>
        <dbReference type="Proteomes" id="UP000305778"/>
    </source>
</evidence>
<dbReference type="PROSITE" id="PS51201">
    <property type="entry name" value="RCK_N"/>
    <property type="match status" value="2"/>
</dbReference>
<dbReference type="InterPro" id="IPR003148">
    <property type="entry name" value="RCK_N"/>
</dbReference>
<keyword evidence="2" id="KW-0812">Transmembrane</keyword>
<feature type="transmembrane region" description="Helical" evidence="2">
    <location>
        <begin position="337"/>
        <end position="356"/>
    </location>
</feature>
<feature type="region of interest" description="Disordered" evidence="1">
    <location>
        <begin position="650"/>
        <end position="681"/>
    </location>
</feature>
<sequence length="681" mass="72686">MFPGATGAWRVSLPRRTPRYHQPRVSEPQVGSGGMTRDGGPQSAGQSEPAQQIADHFIVVGSNALALRLILELTEHYEVPVMAIVQDRTEDHAPRIAQIPGLVKVVESRTVTDEALREVSASTARGIALVSGEDQDKIHAALSVQGHNPQIRVVLRMFNERLGQQIEKLLTNCASLSGSATAAPAFVNGALQRPNSVQVGERFVYVAYDDDIQSNRLCVVADRIDRQDLSRIRLMPGTASRAADFIALATRYSPDATIPSSRTPTSPDTAHAPNAADAADAADATTQHSNNPDGAGNGIAALQTLSNELRISIPWFARLRWRLVDTFRYFTGARLRVVTAFASAAALASFLTIWAFNHSFIWTVYTTLLDMAGAAQPDQPGAGTGGWWQRVAQVIITFCGVTCVPLATAILVDVLASGRRGQPKDPGSGTSDHIVVVGLGNIGTRVATLIHELGVPLVCVERNPESRGIATACALNIPVVVGDGPMDDLLRRARIHRSRALIAVTRDDAANLEAALEARAIQPGVRIVIRLFDDDFAHHVYATLGNVASRSVSYLSAPAFAAALMSREVLGTLSVFRHVLLIAELTATEGSGLVGMNQHDVEDLGGIRVIAVRLAHQPGTYMWNYADRARRLAIGDRIVVAATRSGLGRLNTTQPAAGGGDPVRQRTAGDPDPSGAGDGRS</sequence>
<dbReference type="Gene3D" id="3.40.50.720">
    <property type="entry name" value="NAD(P)-binding Rossmann-like Domain"/>
    <property type="match status" value="2"/>
</dbReference>
<dbReference type="PANTHER" id="PTHR43833:SF11">
    <property type="entry name" value="VOLTAGE-GATED POTASSIUM CHANNEL KCH"/>
    <property type="match status" value="1"/>
</dbReference>
<evidence type="ECO:0000256" key="2">
    <source>
        <dbReference type="SAM" id="Phobius"/>
    </source>
</evidence>
<feature type="compositionally biased region" description="Low complexity" evidence="1">
    <location>
        <begin position="268"/>
        <end position="286"/>
    </location>
</feature>
<feature type="domain" description="RCK N-terminal" evidence="3">
    <location>
        <begin position="431"/>
        <end position="549"/>
    </location>
</feature>
<evidence type="ECO:0000256" key="1">
    <source>
        <dbReference type="SAM" id="MobiDB-lite"/>
    </source>
</evidence>
<feature type="transmembrane region" description="Helical" evidence="2">
    <location>
        <begin position="394"/>
        <end position="416"/>
    </location>
</feature>
<organism evidence="4 5">
    <name type="scientific">Actinacidiphila oryziradicis</name>
    <dbReference type="NCBI Taxonomy" id="2571141"/>
    <lineage>
        <taxon>Bacteria</taxon>
        <taxon>Bacillati</taxon>
        <taxon>Actinomycetota</taxon>
        <taxon>Actinomycetes</taxon>
        <taxon>Kitasatosporales</taxon>
        <taxon>Streptomycetaceae</taxon>
        <taxon>Actinacidiphila</taxon>
    </lineage>
</organism>
<dbReference type="EMBL" id="SUMC01000001">
    <property type="protein sequence ID" value="TKA13334.1"/>
    <property type="molecule type" value="Genomic_DNA"/>
</dbReference>
<comment type="caution">
    <text evidence="4">The sequence shown here is derived from an EMBL/GenBank/DDBJ whole genome shotgun (WGS) entry which is preliminary data.</text>
</comment>
<gene>
    <name evidence="4" type="ORF">FCI23_01070</name>
</gene>
<dbReference type="InterPro" id="IPR050721">
    <property type="entry name" value="Trk_Ktr_HKT_K-transport"/>
</dbReference>
<accession>A0A4U0SSY6</accession>
<evidence type="ECO:0000259" key="3">
    <source>
        <dbReference type="PROSITE" id="PS51201"/>
    </source>
</evidence>